<dbReference type="OrthoDB" id="10657796at2759"/>
<organism evidence="3 4">
    <name type="scientific">Rhodotorula diobovata</name>
    <dbReference type="NCBI Taxonomy" id="5288"/>
    <lineage>
        <taxon>Eukaryota</taxon>
        <taxon>Fungi</taxon>
        <taxon>Dikarya</taxon>
        <taxon>Basidiomycota</taxon>
        <taxon>Pucciniomycotina</taxon>
        <taxon>Microbotryomycetes</taxon>
        <taxon>Sporidiobolales</taxon>
        <taxon>Sporidiobolaceae</taxon>
        <taxon>Rhodotorula</taxon>
    </lineage>
</organism>
<evidence type="ECO:0008006" key="5">
    <source>
        <dbReference type="Google" id="ProtNLM"/>
    </source>
</evidence>
<evidence type="ECO:0000256" key="1">
    <source>
        <dbReference type="SAM" id="MobiDB-lite"/>
    </source>
</evidence>
<proteinExistence type="predicted"/>
<evidence type="ECO:0000256" key="2">
    <source>
        <dbReference type="SAM" id="SignalP"/>
    </source>
</evidence>
<feature type="chain" id="PRO_5022947749" description="Proteophosphoglycan ppg4" evidence="2">
    <location>
        <begin position="20"/>
        <end position="296"/>
    </location>
</feature>
<comment type="caution">
    <text evidence="3">The sequence shown here is derived from an EMBL/GenBank/DDBJ whole genome shotgun (WGS) entry which is preliminary data.</text>
</comment>
<keyword evidence="4" id="KW-1185">Reference proteome</keyword>
<dbReference type="Proteomes" id="UP000311382">
    <property type="component" value="Unassembled WGS sequence"/>
</dbReference>
<name>A0A5C5FRC0_9BASI</name>
<accession>A0A5C5FRC0</accession>
<keyword evidence="2" id="KW-0732">Signal</keyword>
<evidence type="ECO:0000313" key="3">
    <source>
        <dbReference type="EMBL" id="TNY19363.1"/>
    </source>
</evidence>
<sequence length="296" mass="31033">MTSPTAKTLGCATSLLALAEFDAPYAPPVEMRSSTVRSCLGNIDDGRCGACGAWVVGAATWTLPGDYCDVWTPDWSRCTTFADCHVDPTGRLTRFPSTLTLPAAPSSSPTSHEALFPPPFAAPPSFITHLPPPLFAPPSFPDPGARWRANLRGEYPFGALDASTPSPLAPARPLDALSGMDESAPHESLLVRLRTGRSTSASAPGEFGEGVYGGGDGDDGTGRGDGPSPRRDSSTATLASLWGSVSLGAAAGKENARPRLSTSSPKYASRPSKRKRRTESEDQVLGPPRGAKRARR</sequence>
<reference evidence="3 4" key="1">
    <citation type="submission" date="2019-03" db="EMBL/GenBank/DDBJ databases">
        <title>Rhodosporidium diobovatum UCD-FST 08-225 genome sequencing, assembly, and annotation.</title>
        <authorList>
            <person name="Fakankun I.U."/>
            <person name="Fristensky B."/>
            <person name="Levin D.B."/>
        </authorList>
    </citation>
    <scope>NUCLEOTIDE SEQUENCE [LARGE SCALE GENOMIC DNA]</scope>
    <source>
        <strain evidence="3 4">UCD-FST 08-225</strain>
    </source>
</reference>
<gene>
    <name evidence="3" type="ORF">DMC30DRAFT_417967</name>
</gene>
<feature type="region of interest" description="Disordered" evidence="1">
    <location>
        <begin position="195"/>
        <end position="296"/>
    </location>
</feature>
<evidence type="ECO:0000313" key="4">
    <source>
        <dbReference type="Proteomes" id="UP000311382"/>
    </source>
</evidence>
<dbReference type="EMBL" id="SOZI01000098">
    <property type="protein sequence ID" value="TNY19363.1"/>
    <property type="molecule type" value="Genomic_DNA"/>
</dbReference>
<protein>
    <recommendedName>
        <fullName evidence="5">Proteophosphoglycan ppg4</fullName>
    </recommendedName>
</protein>
<feature type="region of interest" description="Disordered" evidence="1">
    <location>
        <begin position="158"/>
        <end position="180"/>
    </location>
</feature>
<feature type="signal peptide" evidence="2">
    <location>
        <begin position="1"/>
        <end position="19"/>
    </location>
</feature>
<dbReference type="AlphaFoldDB" id="A0A5C5FRC0"/>